<dbReference type="PANTHER" id="PTHR14790">
    <property type="entry name" value="RECQ-MEDIATED GENOME INSTABILITY PROTEIN 1 RMI1"/>
    <property type="match status" value="1"/>
</dbReference>
<evidence type="ECO:0000259" key="5">
    <source>
        <dbReference type="Pfam" id="PF16099"/>
    </source>
</evidence>
<keyword evidence="7" id="KW-1185">Reference proteome</keyword>
<proteinExistence type="inferred from homology"/>
<comment type="caution">
    <text evidence="6">The sequence shown here is derived from an EMBL/GenBank/DDBJ whole genome shotgun (WGS) entry which is preliminary data.</text>
</comment>
<comment type="similarity">
    <text evidence="1">Belongs to the RMI1 family.</text>
</comment>
<dbReference type="GO" id="GO:0000712">
    <property type="term" value="P:resolution of meiotic recombination intermediates"/>
    <property type="evidence" value="ECO:0007669"/>
    <property type="project" value="TreeGrafter"/>
</dbReference>
<dbReference type="AlphaFoldDB" id="A0A2B4SYS6"/>
<dbReference type="GO" id="GO:0000166">
    <property type="term" value="F:nucleotide binding"/>
    <property type="evidence" value="ECO:0007669"/>
    <property type="project" value="InterPro"/>
</dbReference>
<feature type="domain" description="RecQ-mediated genome instability protein 1 C-terminal OB-fold" evidence="5">
    <location>
        <begin position="514"/>
        <end position="651"/>
    </location>
</feature>
<dbReference type="Gene3D" id="2.40.50.770">
    <property type="entry name" value="RecQ-mediated genome instability protein Rmi1, C-terminal domain"/>
    <property type="match status" value="1"/>
</dbReference>
<dbReference type="GO" id="GO:0016604">
    <property type="term" value="C:nuclear body"/>
    <property type="evidence" value="ECO:0007669"/>
    <property type="project" value="TreeGrafter"/>
</dbReference>
<name>A0A2B4SYS6_STYPI</name>
<feature type="region of interest" description="Disordered" evidence="3">
    <location>
        <begin position="364"/>
        <end position="384"/>
    </location>
</feature>
<dbReference type="Gene3D" id="2.40.50.510">
    <property type="match status" value="1"/>
</dbReference>
<dbReference type="PANTHER" id="PTHR14790:SF15">
    <property type="entry name" value="RECQ-MEDIATED GENOME INSTABILITY PROTEIN 1"/>
    <property type="match status" value="1"/>
</dbReference>
<evidence type="ECO:0000256" key="1">
    <source>
        <dbReference type="ARBA" id="ARBA00006395"/>
    </source>
</evidence>
<sequence length="658" mass="73466">MAEIQESSRPCLPEGLENRDIFKLEGTFNLQINTVLNVGESAYSQIQKLKGQDDPQELNFKANPSEPKIKPSRMLLLEMTDGTQNLFGMEYQQIPSLTFNTPPGSKIQVSGPVTCRLGALLLTPSNVKVLGGSIMHLIEDNSYWNMLHHAIGQDPPRKPDITKTEAISIEMHSVDQMTVQDNSTADITSPRDSRTVVKRETNQKNFRAGGLTSNNTRGRNKYKGKSKPQVPNEPKEVQGCKRDLTEFGASNKLENVCDEEFFDDDNDLLAAVADDDFFGIEEDFDMEQIDRLEKDMQTSASTKANTSVQIKSNMISSEIPCYDEIFDDDFVDEDILANDSDSMEIKPLHGRFSNAQNIRHMQVAKQASRASNSPSTKFSDPVKKSSNYNSVSAFSRKLDGSSWRPSNEQSNSTDNIKRGFMCKMNNPTHGCVTFVKCEPGDKSKDSETKRNPPNTNSDHFGTKKLAFTKSSSILIKKESDNEFGSMFINNNATAVEFGRSQCLDAFTQEGSPAPFKYLSDVLMHAPVSGEQTVRIKAYIATLLSPPDPTSSQWNIIVKLNDGTATVDALLSEKILTELLECPIDEYRLEIQEAMKSRNPALCQRLHKRTQQFERNLASASGLMDLQFSPDTPLPLVLSLTRPTFRDVSKMIHCVRATF</sequence>
<dbReference type="GO" id="GO:0031422">
    <property type="term" value="C:RecQ family helicase-topoisomerase III complex"/>
    <property type="evidence" value="ECO:0007669"/>
    <property type="project" value="TreeGrafter"/>
</dbReference>
<evidence type="ECO:0000313" key="6">
    <source>
        <dbReference type="EMBL" id="PFX33718.1"/>
    </source>
</evidence>
<dbReference type="InterPro" id="IPR032199">
    <property type="entry name" value="RMI1_C"/>
</dbReference>
<organism evidence="6 7">
    <name type="scientific">Stylophora pistillata</name>
    <name type="common">Smooth cauliflower coral</name>
    <dbReference type="NCBI Taxonomy" id="50429"/>
    <lineage>
        <taxon>Eukaryota</taxon>
        <taxon>Metazoa</taxon>
        <taxon>Cnidaria</taxon>
        <taxon>Anthozoa</taxon>
        <taxon>Hexacorallia</taxon>
        <taxon>Scleractinia</taxon>
        <taxon>Astrocoeniina</taxon>
        <taxon>Pocilloporidae</taxon>
        <taxon>Stylophora</taxon>
    </lineage>
</organism>
<protein>
    <recommendedName>
        <fullName evidence="2">RecQ-mediated genome instability protein 1</fullName>
    </recommendedName>
</protein>
<dbReference type="Proteomes" id="UP000225706">
    <property type="component" value="Unassembled WGS sequence"/>
</dbReference>
<accession>A0A2B4SYS6</accession>
<dbReference type="FunFam" id="2.40.50.770:FF:000002">
    <property type="entry name" value="recQ-mediated genome instability protein 1"/>
    <property type="match status" value="1"/>
</dbReference>
<dbReference type="InterPro" id="IPR013894">
    <property type="entry name" value="RMI1_OB"/>
</dbReference>
<evidence type="ECO:0000256" key="2">
    <source>
        <dbReference type="ARBA" id="ARBA00018987"/>
    </source>
</evidence>
<dbReference type="Pfam" id="PF08585">
    <property type="entry name" value="RMI1_N_C"/>
    <property type="match status" value="1"/>
</dbReference>
<dbReference type="GO" id="GO:0000724">
    <property type="term" value="P:double-strand break repair via homologous recombination"/>
    <property type="evidence" value="ECO:0007669"/>
    <property type="project" value="TreeGrafter"/>
</dbReference>
<evidence type="ECO:0000259" key="4">
    <source>
        <dbReference type="Pfam" id="PF08585"/>
    </source>
</evidence>
<dbReference type="OrthoDB" id="341511at2759"/>
<dbReference type="EMBL" id="LSMT01000009">
    <property type="protein sequence ID" value="PFX33718.1"/>
    <property type="molecule type" value="Genomic_DNA"/>
</dbReference>
<dbReference type="InterPro" id="IPR042470">
    <property type="entry name" value="RMI1_N_C_sf"/>
</dbReference>
<feature type="compositionally biased region" description="Polar residues" evidence="3">
    <location>
        <begin position="368"/>
        <end position="384"/>
    </location>
</feature>
<feature type="region of interest" description="Disordered" evidence="3">
    <location>
        <begin position="180"/>
        <end position="237"/>
    </location>
</feature>
<feature type="domain" description="RecQ mediated genome instability protein 1 OB-fold" evidence="4">
    <location>
        <begin position="12"/>
        <end position="141"/>
    </location>
</feature>
<evidence type="ECO:0000256" key="3">
    <source>
        <dbReference type="SAM" id="MobiDB-lite"/>
    </source>
</evidence>
<reference evidence="7" key="1">
    <citation type="journal article" date="2017" name="bioRxiv">
        <title>Comparative analysis of the genomes of Stylophora pistillata and Acropora digitifera provides evidence for extensive differences between species of corals.</title>
        <authorList>
            <person name="Voolstra C.R."/>
            <person name="Li Y."/>
            <person name="Liew Y.J."/>
            <person name="Baumgarten S."/>
            <person name="Zoccola D."/>
            <person name="Flot J.-F."/>
            <person name="Tambutte S."/>
            <person name="Allemand D."/>
            <person name="Aranda M."/>
        </authorList>
    </citation>
    <scope>NUCLEOTIDE SEQUENCE [LARGE SCALE GENOMIC DNA]</scope>
</reference>
<gene>
    <name evidence="6" type="primary">Rmi1</name>
    <name evidence="6" type="ORF">AWC38_SpisGene1367</name>
</gene>
<feature type="compositionally biased region" description="Basic and acidic residues" evidence="3">
    <location>
        <begin position="189"/>
        <end position="202"/>
    </location>
</feature>
<evidence type="ECO:0000313" key="7">
    <source>
        <dbReference type="Proteomes" id="UP000225706"/>
    </source>
</evidence>
<feature type="region of interest" description="Disordered" evidence="3">
    <location>
        <begin position="440"/>
        <end position="462"/>
    </location>
</feature>
<feature type="compositionally biased region" description="Basic and acidic residues" evidence="3">
    <location>
        <begin position="440"/>
        <end position="450"/>
    </location>
</feature>
<dbReference type="Pfam" id="PF16099">
    <property type="entry name" value="RMI1_C"/>
    <property type="match status" value="1"/>
</dbReference>
<dbReference type="STRING" id="50429.A0A2B4SYS6"/>